<evidence type="ECO:0000256" key="1">
    <source>
        <dbReference type="ARBA" id="ARBA00006484"/>
    </source>
</evidence>
<name>A0A2U3BE49_9VIBR</name>
<organism evidence="3 4">
    <name type="scientific">Vibrio albus</name>
    <dbReference type="NCBI Taxonomy" id="2200953"/>
    <lineage>
        <taxon>Bacteria</taxon>
        <taxon>Pseudomonadati</taxon>
        <taxon>Pseudomonadota</taxon>
        <taxon>Gammaproteobacteria</taxon>
        <taxon>Vibrionales</taxon>
        <taxon>Vibrionaceae</taxon>
        <taxon>Vibrio</taxon>
    </lineage>
</organism>
<evidence type="ECO:0000256" key="2">
    <source>
        <dbReference type="ARBA" id="ARBA00023002"/>
    </source>
</evidence>
<comment type="similarity">
    <text evidence="1">Belongs to the short-chain dehydrogenases/reductases (SDR) family.</text>
</comment>
<dbReference type="CDD" id="cd05233">
    <property type="entry name" value="SDR_c"/>
    <property type="match status" value="1"/>
</dbReference>
<dbReference type="EMBL" id="QFWT01000001">
    <property type="protein sequence ID" value="PWI35032.1"/>
    <property type="molecule type" value="Genomic_DNA"/>
</dbReference>
<dbReference type="SUPFAM" id="SSF51735">
    <property type="entry name" value="NAD(P)-binding Rossmann-fold domains"/>
    <property type="match status" value="1"/>
</dbReference>
<dbReference type="InterPro" id="IPR036291">
    <property type="entry name" value="NAD(P)-bd_dom_sf"/>
</dbReference>
<dbReference type="NCBIfam" id="NF006464">
    <property type="entry name" value="PRK08862.1"/>
    <property type="match status" value="1"/>
</dbReference>
<accession>A0A2U3BE49</accession>
<protein>
    <submittedName>
        <fullName evidence="3">Short-chain dehydrogenase</fullName>
    </submittedName>
</protein>
<dbReference type="Proteomes" id="UP000245362">
    <property type="component" value="Unassembled WGS sequence"/>
</dbReference>
<dbReference type="OrthoDB" id="5918124at2"/>
<keyword evidence="4" id="KW-1185">Reference proteome</keyword>
<evidence type="ECO:0000313" key="4">
    <source>
        <dbReference type="Proteomes" id="UP000245362"/>
    </source>
</evidence>
<keyword evidence="2" id="KW-0560">Oxidoreductase</keyword>
<dbReference type="RefSeq" id="WP_109318184.1">
    <property type="nucleotide sequence ID" value="NZ_QFWT01000001.1"/>
</dbReference>
<dbReference type="PANTHER" id="PTHR43639:SF1">
    <property type="entry name" value="SHORT-CHAIN DEHYDROGENASE_REDUCTASE FAMILY PROTEIN"/>
    <property type="match status" value="1"/>
</dbReference>
<dbReference type="PANTHER" id="PTHR43639">
    <property type="entry name" value="OXIDOREDUCTASE, SHORT-CHAIN DEHYDROGENASE/REDUCTASE FAMILY (AFU_ORTHOLOGUE AFUA_5G02870)"/>
    <property type="match status" value="1"/>
</dbReference>
<proteinExistence type="inferred from homology"/>
<sequence>MDIQNSVILITSAGSLLGRTLAYHFASLGAKVVLTDTDIQTLEKTRLSCNTVSDSVFAYEMESYTTGNIQSLLDYIEETFSRSVDVLINYWPSQPFPSLTSDTTAEDFSNALSLLTSSLFSFGQASAERMRIHAKNGVIVNLLSQVDVNDFNGFEHASSILSGLTMSWARELTPFNIRVGGVVPALAYSADAREHCHWAEIQDELIRSTEYIVSNEYFSGRVMAAEI</sequence>
<dbReference type="Pfam" id="PF00106">
    <property type="entry name" value="adh_short"/>
    <property type="match status" value="1"/>
</dbReference>
<gene>
    <name evidence="3" type="ORF">DI392_01765</name>
</gene>
<dbReference type="AlphaFoldDB" id="A0A2U3BE49"/>
<dbReference type="GO" id="GO:0016491">
    <property type="term" value="F:oxidoreductase activity"/>
    <property type="evidence" value="ECO:0007669"/>
    <property type="project" value="UniProtKB-KW"/>
</dbReference>
<reference evidence="3 4" key="1">
    <citation type="submission" date="2018-05" db="EMBL/GenBank/DDBJ databases">
        <title>Vibrio limimaris sp. nov., isolated from marine sediment.</title>
        <authorList>
            <person name="Li C.-M."/>
        </authorList>
    </citation>
    <scope>NUCLEOTIDE SEQUENCE [LARGE SCALE GENOMIC DNA]</scope>
    <source>
        <strain evidence="3 4">E4404</strain>
    </source>
</reference>
<comment type="caution">
    <text evidence="3">The sequence shown here is derived from an EMBL/GenBank/DDBJ whole genome shotgun (WGS) entry which is preliminary data.</text>
</comment>
<evidence type="ECO:0000313" key="3">
    <source>
        <dbReference type="EMBL" id="PWI35032.1"/>
    </source>
</evidence>
<dbReference type="InterPro" id="IPR002347">
    <property type="entry name" value="SDR_fam"/>
</dbReference>
<dbReference type="Gene3D" id="3.40.50.720">
    <property type="entry name" value="NAD(P)-binding Rossmann-like Domain"/>
    <property type="match status" value="1"/>
</dbReference>